<protein>
    <submittedName>
        <fullName evidence="2">Uncharacterized protein</fullName>
    </submittedName>
</protein>
<feature type="chain" id="PRO_5031189255" evidence="1">
    <location>
        <begin position="31"/>
        <end position="267"/>
    </location>
</feature>
<keyword evidence="3" id="KW-1185">Reference proteome</keyword>
<accession>A0A7V7UAR4</accession>
<evidence type="ECO:0000256" key="1">
    <source>
        <dbReference type="SAM" id="SignalP"/>
    </source>
</evidence>
<proteinExistence type="predicted"/>
<reference evidence="2 3" key="1">
    <citation type="submission" date="2019-09" db="EMBL/GenBank/DDBJ databases">
        <authorList>
            <person name="Valk L.C."/>
        </authorList>
    </citation>
    <scope>NUCLEOTIDE SEQUENCE [LARGE SCALE GENOMIC DNA]</scope>
    <source>
        <strain evidence="2">GalUA</strain>
    </source>
</reference>
<dbReference type="EMBL" id="WAGX01000007">
    <property type="protein sequence ID" value="KAB1436056.1"/>
    <property type="molecule type" value="Genomic_DNA"/>
</dbReference>
<name>A0A7V7UAR4_9FIRM</name>
<dbReference type="Proteomes" id="UP000461768">
    <property type="component" value="Unassembled WGS sequence"/>
</dbReference>
<evidence type="ECO:0000313" key="3">
    <source>
        <dbReference type="Proteomes" id="UP000461768"/>
    </source>
</evidence>
<feature type="signal peptide" evidence="1">
    <location>
        <begin position="1"/>
        <end position="30"/>
    </location>
</feature>
<dbReference type="AlphaFoldDB" id="A0A7V7UAR4"/>
<reference evidence="2 3" key="2">
    <citation type="submission" date="2020-02" db="EMBL/GenBank/DDBJ databases">
        <title>Candidatus Galacturonibacter soehngenii shows hetero-acetogenic catabolism of galacturonic acid but lacks a canonical carbon monoxide dehydrogenase/acetyl-CoA synthase complex.</title>
        <authorList>
            <person name="Diender M."/>
            <person name="Stouten G.R."/>
            <person name="Petersen J.F."/>
            <person name="Nielsen P.H."/>
            <person name="Dueholm M.S."/>
            <person name="Pronk J.T."/>
            <person name="Van Loosdrecht M.C.M."/>
        </authorList>
    </citation>
    <scope>NUCLEOTIDE SEQUENCE [LARGE SCALE GENOMIC DNA]</scope>
    <source>
        <strain evidence="2">GalUA</strain>
    </source>
</reference>
<dbReference type="RefSeq" id="WP_151147978.1">
    <property type="nucleotide sequence ID" value="NZ_WAGX01000007.1"/>
</dbReference>
<comment type="caution">
    <text evidence="2">The sequence shown here is derived from an EMBL/GenBank/DDBJ whole genome shotgun (WGS) entry which is preliminary data.</text>
</comment>
<organism evidence="2 3">
    <name type="scientific">Candidatus Galacturonatibacter soehngenii</name>
    <dbReference type="NCBI Taxonomy" id="2307010"/>
    <lineage>
        <taxon>Bacteria</taxon>
        <taxon>Bacillati</taxon>
        <taxon>Bacillota</taxon>
        <taxon>Clostridia</taxon>
        <taxon>Lachnospirales</taxon>
        <taxon>Lachnospiraceae</taxon>
        <taxon>Candidatus Galacturonatibacter</taxon>
    </lineage>
</organism>
<evidence type="ECO:0000313" key="2">
    <source>
        <dbReference type="EMBL" id="KAB1436056.1"/>
    </source>
</evidence>
<dbReference type="OrthoDB" id="2004868at2"/>
<gene>
    <name evidence="2" type="ORF">F7O84_16950</name>
</gene>
<sequence length="267" mass="30287">MKIIKKLFTAFLALTLVIGVLLVPSTQAKADSYGAVPKKVRIYAMTSKQTLSFDLPGYGYTIANLKSSNSKLKVKQTFYRTEEGYTENSNFATISLYASKEGTYKVSFDILDAQGKKVSSKKITVYARNDSPLKTLKLGKNTITSTTVNDANMKTTDNYLLKGNSGKVKVTLAKGYKLKKIEYGIYDKAKKEIVYTTVKNNKKITYGKDSSEYSSKDEYFDEDEGKYIRRKYWTKSAVAGTFIRVSYLDKYTKQENTLSYSFYKLLY</sequence>
<keyword evidence="1" id="KW-0732">Signal</keyword>